<dbReference type="OrthoDB" id="10258089at2759"/>
<dbReference type="AlphaFoldDB" id="D2VZN7"/>
<dbReference type="RefSeq" id="XP_002670438.1">
    <property type="nucleotide sequence ID" value="XM_002670392.1"/>
</dbReference>
<dbReference type="EMBL" id="GG738915">
    <property type="protein sequence ID" value="EFC37694.1"/>
    <property type="molecule type" value="Genomic_DNA"/>
</dbReference>
<dbReference type="InterPro" id="IPR011989">
    <property type="entry name" value="ARM-like"/>
</dbReference>
<dbReference type="GeneID" id="8857611"/>
<organism evidence="3">
    <name type="scientific">Naegleria gruberi</name>
    <name type="common">Amoeba</name>
    <dbReference type="NCBI Taxonomy" id="5762"/>
    <lineage>
        <taxon>Eukaryota</taxon>
        <taxon>Discoba</taxon>
        <taxon>Heterolobosea</taxon>
        <taxon>Tetramitia</taxon>
        <taxon>Eutetramitia</taxon>
        <taxon>Vahlkampfiidae</taxon>
        <taxon>Naegleria</taxon>
    </lineage>
</organism>
<dbReference type="eggNOG" id="KOG3961">
    <property type="taxonomic scope" value="Eukaryota"/>
</dbReference>
<feature type="compositionally biased region" description="Polar residues" evidence="1">
    <location>
        <begin position="81"/>
        <end position="97"/>
    </location>
</feature>
<evidence type="ECO:0000256" key="1">
    <source>
        <dbReference type="SAM" id="MobiDB-lite"/>
    </source>
</evidence>
<proteinExistence type="predicted"/>
<feature type="region of interest" description="Disordered" evidence="1">
    <location>
        <begin position="1"/>
        <end position="112"/>
    </location>
</feature>
<reference evidence="2 3" key="1">
    <citation type="journal article" date="2010" name="Cell">
        <title>The genome of Naegleria gruberi illuminates early eukaryotic versatility.</title>
        <authorList>
            <person name="Fritz-Laylin L.K."/>
            <person name="Prochnik S.E."/>
            <person name="Ginger M.L."/>
            <person name="Dacks J.B."/>
            <person name="Carpenter M.L."/>
            <person name="Field M.C."/>
            <person name="Kuo A."/>
            <person name="Paredez A."/>
            <person name="Chapman J."/>
            <person name="Pham J."/>
            <person name="Shu S."/>
            <person name="Neupane R."/>
            <person name="Cipriano M."/>
            <person name="Mancuso J."/>
            <person name="Tu H."/>
            <person name="Salamov A."/>
            <person name="Lindquist E."/>
            <person name="Shapiro H."/>
            <person name="Lucas S."/>
            <person name="Grigoriev I.V."/>
            <person name="Cande W.Z."/>
            <person name="Fulton C."/>
            <person name="Rokhsar D.S."/>
            <person name="Dawson S.C."/>
        </authorList>
    </citation>
    <scope>NUCLEOTIDE SEQUENCE [LARGE SCALE GENOMIC DNA]</scope>
    <source>
        <strain evidence="2 3">NEG-M</strain>
    </source>
</reference>
<dbReference type="Pfam" id="PF10274">
    <property type="entry name" value="ParcG"/>
    <property type="match status" value="1"/>
</dbReference>
<dbReference type="InParanoid" id="D2VZN7"/>
<feature type="compositionally biased region" description="Polar residues" evidence="1">
    <location>
        <begin position="1"/>
        <end position="10"/>
    </location>
</feature>
<keyword evidence="3" id="KW-1185">Reference proteome</keyword>
<dbReference type="Gene3D" id="1.25.10.10">
    <property type="entry name" value="Leucine-rich Repeat Variant"/>
    <property type="match status" value="1"/>
</dbReference>
<dbReference type="InterPro" id="IPR016024">
    <property type="entry name" value="ARM-type_fold"/>
</dbReference>
<sequence>MMQRRTPSSNTTTTTTASKPLSQRSSSTTRITSGGGLSSRQPSSTPSSQNTPLNTRGTRLTSASSSTSSGSTTARRANSTNARGTTTTKSSGSNATNGIPMESKPKKLSQERYDKHKTANPFTAKNKFKTTFGGVYEAGGIPCRIHHTAAHMHLSWEKPLPDIPYDPLILTVSDGLRETDHPYIFIVQKAFEEMCKAEEAAEKIIPLLRQITSFIRMALQSKENVIFENALSAVQHLTACVGDAIIPHLPLVLVQISKKTFDKKYANKIMDILQNIEQSCENSAEVVKLIKAKVPTYVNIR</sequence>
<dbReference type="InterPro" id="IPR019399">
    <property type="entry name" value="Parkin_co-regulated_protein"/>
</dbReference>
<evidence type="ECO:0000313" key="3">
    <source>
        <dbReference type="Proteomes" id="UP000006671"/>
    </source>
</evidence>
<protein>
    <submittedName>
        <fullName evidence="2">Predicted protein</fullName>
    </submittedName>
</protein>
<dbReference type="PANTHER" id="PTHR21207">
    <property type="entry name" value="PARKIN COREGULATED GENE PROTEIN PARK2 COREGULATED"/>
    <property type="match status" value="1"/>
</dbReference>
<gene>
    <name evidence="2" type="ORF">NAEGRDRAFT_53546</name>
</gene>
<dbReference type="OMA" id="HKLQWEC"/>
<dbReference type="Proteomes" id="UP000006671">
    <property type="component" value="Unassembled WGS sequence"/>
</dbReference>
<dbReference type="PANTHER" id="PTHR21207:SF1">
    <property type="entry name" value="PACRG-LIKE PROTEIN"/>
    <property type="match status" value="1"/>
</dbReference>
<dbReference type="SUPFAM" id="SSF48371">
    <property type="entry name" value="ARM repeat"/>
    <property type="match status" value="1"/>
</dbReference>
<feature type="compositionally biased region" description="Low complexity" evidence="1">
    <location>
        <begin position="11"/>
        <end position="80"/>
    </location>
</feature>
<dbReference type="STRING" id="5762.D2VZN7"/>
<name>D2VZN7_NAEGR</name>
<dbReference type="KEGG" id="ngr:NAEGRDRAFT_53546"/>
<dbReference type="VEuPathDB" id="AmoebaDB:NAEGRDRAFT_53546"/>
<accession>D2VZN7</accession>
<feature type="compositionally biased region" description="Basic and acidic residues" evidence="1">
    <location>
        <begin position="103"/>
        <end position="112"/>
    </location>
</feature>
<evidence type="ECO:0000313" key="2">
    <source>
        <dbReference type="EMBL" id="EFC37694.1"/>
    </source>
</evidence>